<evidence type="ECO:0000313" key="6">
    <source>
        <dbReference type="Proteomes" id="UP000285112"/>
    </source>
</evidence>
<keyword evidence="6" id="KW-1185">Reference proteome</keyword>
<reference evidence="5 6" key="1">
    <citation type="submission" date="2018-09" db="EMBL/GenBank/DDBJ databases">
        <title>YIM PH 21725 draft genome.</title>
        <authorList>
            <person name="Miao C."/>
        </authorList>
    </citation>
    <scope>NUCLEOTIDE SEQUENCE [LARGE SCALE GENOMIC DNA]</scope>
    <source>
        <strain evidence="6">YIM PH21725</strain>
    </source>
</reference>
<organism evidence="5 6">
    <name type="scientific">Amycolatopsis panacis</name>
    <dbReference type="NCBI Taxonomy" id="2340917"/>
    <lineage>
        <taxon>Bacteria</taxon>
        <taxon>Bacillati</taxon>
        <taxon>Actinomycetota</taxon>
        <taxon>Actinomycetes</taxon>
        <taxon>Pseudonocardiales</taxon>
        <taxon>Pseudonocardiaceae</taxon>
        <taxon>Amycolatopsis</taxon>
    </lineage>
</organism>
<dbReference type="EMBL" id="QZFV01000077">
    <property type="protein sequence ID" value="RJQ85578.1"/>
    <property type="molecule type" value="Genomic_DNA"/>
</dbReference>
<comment type="cofactor">
    <cofactor evidence="1">
        <name>Mg(2+)</name>
        <dbReference type="ChEBI" id="CHEBI:18420"/>
    </cofactor>
</comment>
<gene>
    <name evidence="5" type="ORF">D5S19_13575</name>
</gene>
<evidence type="ECO:0000256" key="4">
    <source>
        <dbReference type="SAM" id="MobiDB-lite"/>
    </source>
</evidence>
<evidence type="ECO:0008006" key="7">
    <source>
        <dbReference type="Google" id="ProtNLM"/>
    </source>
</evidence>
<evidence type="ECO:0000256" key="1">
    <source>
        <dbReference type="ARBA" id="ARBA00001946"/>
    </source>
</evidence>
<name>A0A419I4W4_9PSEU</name>
<comment type="caution">
    <text evidence="5">The sequence shown here is derived from an EMBL/GenBank/DDBJ whole genome shotgun (WGS) entry which is preliminary data.</text>
</comment>
<protein>
    <recommendedName>
        <fullName evidence="7">HpcH/HpaI aldolase/citrate lyase domain-containing protein</fullName>
    </recommendedName>
</protein>
<evidence type="ECO:0000256" key="3">
    <source>
        <dbReference type="ARBA" id="ARBA00022842"/>
    </source>
</evidence>
<dbReference type="SUPFAM" id="SSF51621">
    <property type="entry name" value="Phosphoenolpyruvate/pyruvate domain"/>
    <property type="match status" value="1"/>
</dbReference>
<dbReference type="Proteomes" id="UP000285112">
    <property type="component" value="Unassembled WGS sequence"/>
</dbReference>
<dbReference type="InterPro" id="IPR015813">
    <property type="entry name" value="Pyrv/PenolPyrv_kinase-like_dom"/>
</dbReference>
<dbReference type="AlphaFoldDB" id="A0A419I4W4"/>
<sequence>MTTVDGVTGAPRMGRGDRRGRGWTRHGCGSFVEGQGRWAGRRAARAVGIEQTGGRAGGRGTSGHPAVVRINAPGTSWSVGVVVAAVGTRAAAVMVPKAEDPEVLSRVEPPGTPLIPLLETALGIAQAIAVCAVPSVVRPGFGSSGWTIGCTRRSGTHGPPSCWPRLPQGGRPDRRVTTALDDADALAADVAEAVRLGFTGKIRIHPRQVPAVRRGFTP</sequence>
<dbReference type="GO" id="GO:0000287">
    <property type="term" value="F:magnesium ion binding"/>
    <property type="evidence" value="ECO:0007669"/>
    <property type="project" value="TreeGrafter"/>
</dbReference>
<dbReference type="PANTHER" id="PTHR32308:SF0">
    <property type="entry name" value="HPCH_HPAI ALDOLASE_CITRATE LYASE DOMAIN-CONTAINING PROTEIN"/>
    <property type="match status" value="1"/>
</dbReference>
<dbReference type="GO" id="GO:0006107">
    <property type="term" value="P:oxaloacetate metabolic process"/>
    <property type="evidence" value="ECO:0007669"/>
    <property type="project" value="TreeGrafter"/>
</dbReference>
<dbReference type="GO" id="GO:0003824">
    <property type="term" value="F:catalytic activity"/>
    <property type="evidence" value="ECO:0007669"/>
    <property type="project" value="InterPro"/>
</dbReference>
<proteinExistence type="predicted"/>
<dbReference type="Gene3D" id="3.20.20.60">
    <property type="entry name" value="Phosphoenolpyruvate-binding domains"/>
    <property type="match status" value="1"/>
</dbReference>
<feature type="region of interest" description="Disordered" evidence="4">
    <location>
        <begin position="1"/>
        <end position="28"/>
    </location>
</feature>
<dbReference type="InterPro" id="IPR040442">
    <property type="entry name" value="Pyrv_kinase-like_dom_sf"/>
</dbReference>
<feature type="region of interest" description="Disordered" evidence="4">
    <location>
        <begin position="152"/>
        <end position="171"/>
    </location>
</feature>
<evidence type="ECO:0000256" key="2">
    <source>
        <dbReference type="ARBA" id="ARBA00022723"/>
    </source>
</evidence>
<keyword evidence="2" id="KW-0479">Metal-binding</keyword>
<keyword evidence="3" id="KW-0460">Magnesium</keyword>
<dbReference type="PANTHER" id="PTHR32308">
    <property type="entry name" value="LYASE BETA SUBUNIT, PUTATIVE (AFU_ORTHOLOGUE AFUA_4G13030)-RELATED"/>
    <property type="match status" value="1"/>
</dbReference>
<evidence type="ECO:0000313" key="5">
    <source>
        <dbReference type="EMBL" id="RJQ85578.1"/>
    </source>
</evidence>
<accession>A0A419I4W4</accession>